<evidence type="ECO:0000256" key="2">
    <source>
        <dbReference type="ARBA" id="ARBA00022679"/>
    </source>
</evidence>
<keyword evidence="2 5" id="KW-0808">Transferase</keyword>
<evidence type="ECO:0000256" key="7">
    <source>
        <dbReference type="PIRSR" id="PIRSR016262-1"/>
    </source>
</evidence>
<evidence type="ECO:0000313" key="12">
    <source>
        <dbReference type="Proteomes" id="UP000320948"/>
    </source>
</evidence>
<dbReference type="InterPro" id="IPR004143">
    <property type="entry name" value="BPL_LPL_catalytic"/>
</dbReference>
<dbReference type="GO" id="GO:0009249">
    <property type="term" value="P:protein lipoylation"/>
    <property type="evidence" value="ECO:0007669"/>
    <property type="project" value="InterPro"/>
</dbReference>
<comment type="similarity">
    <text evidence="5 6">Belongs to the LipB family.</text>
</comment>
<name>A0A6N4RDX7_BLAVI</name>
<dbReference type="Proteomes" id="UP000320948">
    <property type="component" value="Unassembled WGS sequence"/>
</dbReference>
<evidence type="ECO:0000256" key="8">
    <source>
        <dbReference type="PIRSR" id="PIRSR016262-2"/>
    </source>
</evidence>
<reference evidence="11 12" key="1">
    <citation type="journal article" date="2017" name="Nat. Commun.">
        <title>In situ click chemistry generation of cyclooxygenase-2 inhibitors.</title>
        <authorList>
            <person name="Bhardwaj A."/>
            <person name="Kaur J."/>
            <person name="Wuest M."/>
            <person name="Wuest F."/>
        </authorList>
    </citation>
    <scope>NUCLEOTIDE SEQUENCE [LARGE SCALE GENOMIC DNA]</scope>
    <source>
        <strain evidence="11">S2_018_000_R2_106</strain>
    </source>
</reference>
<comment type="subcellular location">
    <subcellularLocation>
        <location evidence="5">Cytoplasm</location>
    </subcellularLocation>
</comment>
<dbReference type="Gene3D" id="3.30.930.10">
    <property type="entry name" value="Bira Bifunctional Protein, Domain 2"/>
    <property type="match status" value="1"/>
</dbReference>
<dbReference type="AlphaFoldDB" id="A0A6N4RDX7"/>
<keyword evidence="3 5" id="KW-0012">Acyltransferase</keyword>
<dbReference type="NCBIfam" id="TIGR00214">
    <property type="entry name" value="lipB"/>
    <property type="match status" value="1"/>
</dbReference>
<evidence type="ECO:0000256" key="1">
    <source>
        <dbReference type="ARBA" id="ARBA00004821"/>
    </source>
</evidence>
<evidence type="ECO:0000259" key="10">
    <source>
        <dbReference type="PROSITE" id="PS51733"/>
    </source>
</evidence>
<dbReference type="PROSITE" id="PS51733">
    <property type="entry name" value="BPL_LPL_CATALYTIC"/>
    <property type="match status" value="1"/>
</dbReference>
<dbReference type="SUPFAM" id="SSF55681">
    <property type="entry name" value="Class II aaRS and biotin synthetases"/>
    <property type="match status" value="1"/>
</dbReference>
<evidence type="ECO:0000313" key="11">
    <source>
        <dbReference type="EMBL" id="TKW61244.1"/>
    </source>
</evidence>
<dbReference type="PANTHER" id="PTHR10993">
    <property type="entry name" value="OCTANOYLTRANSFERASE"/>
    <property type="match status" value="1"/>
</dbReference>
<protein>
    <recommendedName>
        <fullName evidence="5 6">Octanoyltransferase</fullName>
        <ecNumber evidence="5 6">2.3.1.181</ecNumber>
    </recommendedName>
    <alternativeName>
        <fullName evidence="5">Lipoate-protein ligase B</fullName>
    </alternativeName>
    <alternativeName>
        <fullName evidence="5">Lipoyl/octanoyl transferase</fullName>
    </alternativeName>
    <alternativeName>
        <fullName evidence="5">Octanoyl-[acyl-carrier-protein]-protein N-octanoyltransferase</fullName>
    </alternativeName>
</protein>
<comment type="function">
    <text evidence="4 5 6">Catalyzes the transfer of endogenously produced octanoic acid from octanoyl-acyl-carrier-protein onto the lipoyl domains of lipoate-dependent enzymes. Lipoyl-ACP can also act as a substrate although octanoyl-ACP is likely to be the physiological substrate.</text>
</comment>
<dbReference type="PANTHER" id="PTHR10993:SF7">
    <property type="entry name" value="LIPOYLTRANSFERASE 2, MITOCHONDRIAL-RELATED"/>
    <property type="match status" value="1"/>
</dbReference>
<dbReference type="PROSITE" id="PS01313">
    <property type="entry name" value="LIPB"/>
    <property type="match status" value="1"/>
</dbReference>
<dbReference type="PIRSF" id="PIRSF016262">
    <property type="entry name" value="LPLase"/>
    <property type="match status" value="1"/>
</dbReference>
<evidence type="ECO:0000256" key="4">
    <source>
        <dbReference type="ARBA" id="ARBA00024732"/>
    </source>
</evidence>
<evidence type="ECO:0000256" key="9">
    <source>
        <dbReference type="PIRSR" id="PIRSR016262-3"/>
    </source>
</evidence>
<comment type="miscellaneous">
    <text evidence="5">In the reaction, the free carboxyl group of octanoic acid is attached via an amide linkage to the epsilon-amino group of a specific lysine residue of lipoyl domains of lipoate-dependent enzymes.</text>
</comment>
<feature type="binding site" evidence="5 8">
    <location>
        <begin position="151"/>
        <end position="153"/>
    </location>
    <ligand>
        <name>substrate</name>
    </ligand>
</feature>
<evidence type="ECO:0000256" key="6">
    <source>
        <dbReference type="PIRNR" id="PIRNR016262"/>
    </source>
</evidence>
<proteinExistence type="inferred from homology"/>
<comment type="catalytic activity">
    <reaction evidence="5 6">
        <text>octanoyl-[ACP] + L-lysyl-[protein] = N(6)-octanoyl-L-lysyl-[protein] + holo-[ACP] + H(+)</text>
        <dbReference type="Rhea" id="RHEA:17665"/>
        <dbReference type="Rhea" id="RHEA-COMP:9636"/>
        <dbReference type="Rhea" id="RHEA-COMP:9685"/>
        <dbReference type="Rhea" id="RHEA-COMP:9752"/>
        <dbReference type="Rhea" id="RHEA-COMP:9928"/>
        <dbReference type="ChEBI" id="CHEBI:15378"/>
        <dbReference type="ChEBI" id="CHEBI:29969"/>
        <dbReference type="ChEBI" id="CHEBI:64479"/>
        <dbReference type="ChEBI" id="CHEBI:78463"/>
        <dbReference type="ChEBI" id="CHEBI:78809"/>
        <dbReference type="EC" id="2.3.1.181"/>
    </reaction>
</comment>
<evidence type="ECO:0000256" key="3">
    <source>
        <dbReference type="ARBA" id="ARBA00023315"/>
    </source>
</evidence>
<accession>A0A6N4RDX7</accession>
<feature type="active site" description="Acyl-thioester intermediate" evidence="5 7">
    <location>
        <position position="169"/>
    </location>
</feature>
<gene>
    <name evidence="5 11" type="primary">lipB</name>
    <name evidence="11" type="ORF">DI628_01035</name>
</gene>
<feature type="binding site" evidence="5 8">
    <location>
        <begin position="138"/>
        <end position="140"/>
    </location>
    <ligand>
        <name>substrate</name>
    </ligand>
</feature>
<feature type="domain" description="BPL/LPL catalytic" evidence="10">
    <location>
        <begin position="28"/>
        <end position="207"/>
    </location>
</feature>
<dbReference type="GO" id="GO:0033819">
    <property type="term" value="F:lipoyl(octanoyl) transferase activity"/>
    <property type="evidence" value="ECO:0007669"/>
    <property type="project" value="UniProtKB-EC"/>
</dbReference>
<evidence type="ECO:0000256" key="5">
    <source>
        <dbReference type="HAMAP-Rule" id="MF_00013"/>
    </source>
</evidence>
<dbReference type="InterPro" id="IPR000544">
    <property type="entry name" value="Octanoyltransferase"/>
</dbReference>
<keyword evidence="5" id="KW-0963">Cytoplasm</keyword>
<dbReference type="InterPro" id="IPR020605">
    <property type="entry name" value="Octanoyltransferase_CS"/>
</dbReference>
<dbReference type="GO" id="GO:0005737">
    <property type="term" value="C:cytoplasm"/>
    <property type="evidence" value="ECO:0007669"/>
    <property type="project" value="UniProtKB-SubCell"/>
</dbReference>
<dbReference type="HAMAP" id="MF_00013">
    <property type="entry name" value="LipB"/>
    <property type="match status" value="1"/>
</dbReference>
<dbReference type="CDD" id="cd16444">
    <property type="entry name" value="LipB"/>
    <property type="match status" value="1"/>
</dbReference>
<dbReference type="InterPro" id="IPR045864">
    <property type="entry name" value="aa-tRNA-synth_II/BPL/LPL"/>
</dbReference>
<comment type="caution">
    <text evidence="11">The sequence shown here is derived from an EMBL/GenBank/DDBJ whole genome shotgun (WGS) entry which is preliminary data.</text>
</comment>
<sequence length="207" mass="22578">MNIVTWPGLTPYSEGMLRMDEALNHALATGEETAIFCEHEQILTIGTSGNEADLGTSPLPFLHTGRGGKVTYHGPGQRVVYLVVNLKRFNSDIRAYVKWLQHWLIKTLKDTNLIATAGTGDEIGVWVPNSTNGKKIAAIGVRVRKGFAYHGIALNLNPDLTVYQSFIPCGITQKGVTSLHAEGQPLTMAQLDALLLANLNKHLPQLP</sequence>
<comment type="pathway">
    <text evidence="1 5 6">Protein modification; protein lipoylation via endogenous pathway; protein N(6)-(lipoyl)lysine from octanoyl-[acyl-carrier-protein]: step 1/2.</text>
</comment>
<feature type="binding site" evidence="5 8">
    <location>
        <begin position="66"/>
        <end position="73"/>
    </location>
    <ligand>
        <name>substrate</name>
    </ligand>
</feature>
<feature type="site" description="Lowers pKa of active site Cys" evidence="5 9">
    <location>
        <position position="135"/>
    </location>
</feature>
<dbReference type="EMBL" id="VAFM01000001">
    <property type="protein sequence ID" value="TKW61244.1"/>
    <property type="molecule type" value="Genomic_DNA"/>
</dbReference>
<dbReference type="Pfam" id="PF21948">
    <property type="entry name" value="LplA-B_cat"/>
    <property type="match status" value="1"/>
</dbReference>
<dbReference type="UniPathway" id="UPA00538">
    <property type="reaction ID" value="UER00592"/>
</dbReference>
<organism evidence="11 12">
    <name type="scientific">Blastochloris viridis</name>
    <name type="common">Rhodopseudomonas viridis</name>
    <dbReference type="NCBI Taxonomy" id="1079"/>
    <lineage>
        <taxon>Bacteria</taxon>
        <taxon>Pseudomonadati</taxon>
        <taxon>Pseudomonadota</taxon>
        <taxon>Alphaproteobacteria</taxon>
        <taxon>Hyphomicrobiales</taxon>
        <taxon>Blastochloridaceae</taxon>
        <taxon>Blastochloris</taxon>
    </lineage>
</organism>
<dbReference type="EC" id="2.3.1.181" evidence="5 6"/>